<keyword evidence="3" id="KW-0472">Membrane</keyword>
<evidence type="ECO:0000256" key="2">
    <source>
        <dbReference type="ARBA" id="ARBA00022448"/>
    </source>
</evidence>
<evidence type="ECO:0000256" key="1">
    <source>
        <dbReference type="ARBA" id="ARBA00004651"/>
    </source>
</evidence>
<dbReference type="Proteomes" id="UP000518752">
    <property type="component" value="Unassembled WGS sequence"/>
</dbReference>
<dbReference type="Gene3D" id="1.20.58.340">
    <property type="entry name" value="Magnesium transport protein CorA, transmembrane region"/>
    <property type="match status" value="1"/>
</dbReference>
<dbReference type="InterPro" id="IPR002523">
    <property type="entry name" value="MgTranspt_CorA/ZnTranspt_ZntB"/>
</dbReference>
<dbReference type="Pfam" id="PF01544">
    <property type="entry name" value="CorA"/>
    <property type="match status" value="1"/>
</dbReference>
<keyword evidence="5" id="KW-1185">Reference proteome</keyword>
<dbReference type="GO" id="GO:0000287">
    <property type="term" value="F:magnesium ion binding"/>
    <property type="evidence" value="ECO:0007669"/>
    <property type="project" value="TreeGrafter"/>
</dbReference>
<comment type="caution">
    <text evidence="4">The sequence shown here is derived from an EMBL/GenBank/DDBJ whole genome shotgun (WGS) entry which is preliminary data.</text>
</comment>
<dbReference type="GO" id="GO:0005886">
    <property type="term" value="C:plasma membrane"/>
    <property type="evidence" value="ECO:0007669"/>
    <property type="project" value="UniProtKB-SubCell"/>
</dbReference>
<organism evidence="4 5">
    <name type="scientific">Collybiopsis confluens</name>
    <dbReference type="NCBI Taxonomy" id="2823264"/>
    <lineage>
        <taxon>Eukaryota</taxon>
        <taxon>Fungi</taxon>
        <taxon>Dikarya</taxon>
        <taxon>Basidiomycota</taxon>
        <taxon>Agaricomycotina</taxon>
        <taxon>Agaricomycetes</taxon>
        <taxon>Agaricomycetidae</taxon>
        <taxon>Agaricales</taxon>
        <taxon>Marasmiineae</taxon>
        <taxon>Omphalotaceae</taxon>
        <taxon>Collybiopsis</taxon>
    </lineage>
</organism>
<dbReference type="Gene3D" id="3.30.460.20">
    <property type="entry name" value="CorA soluble domain-like"/>
    <property type="match status" value="1"/>
</dbReference>
<dbReference type="AlphaFoldDB" id="A0A8H5HNF3"/>
<evidence type="ECO:0000313" key="5">
    <source>
        <dbReference type="Proteomes" id="UP000518752"/>
    </source>
</evidence>
<protein>
    <submittedName>
        <fullName evidence="4">Uncharacterized protein</fullName>
    </submittedName>
</protein>
<accession>A0A8H5HNF3</accession>
<keyword evidence="3" id="KW-1003">Cell membrane</keyword>
<dbReference type="PANTHER" id="PTHR46494:SF1">
    <property type="entry name" value="CORA FAMILY METAL ION TRANSPORTER (EUROFUNG)"/>
    <property type="match status" value="1"/>
</dbReference>
<evidence type="ECO:0000313" key="4">
    <source>
        <dbReference type="EMBL" id="KAF5386447.1"/>
    </source>
</evidence>
<keyword evidence="2" id="KW-0813">Transport</keyword>
<dbReference type="EMBL" id="JAACJN010000035">
    <property type="protein sequence ID" value="KAF5386447.1"/>
    <property type="molecule type" value="Genomic_DNA"/>
</dbReference>
<gene>
    <name evidence="4" type="ORF">D9757_005867</name>
</gene>
<reference evidence="4 5" key="1">
    <citation type="journal article" date="2020" name="ISME J.">
        <title>Uncovering the hidden diversity of litter-decomposition mechanisms in mushroom-forming fungi.</title>
        <authorList>
            <person name="Floudas D."/>
            <person name="Bentzer J."/>
            <person name="Ahren D."/>
            <person name="Johansson T."/>
            <person name="Persson P."/>
            <person name="Tunlid A."/>
        </authorList>
    </citation>
    <scope>NUCLEOTIDE SEQUENCE [LARGE SCALE GENOMIC DNA]</scope>
    <source>
        <strain evidence="4 5">CBS 406.79</strain>
    </source>
</reference>
<dbReference type="SUPFAM" id="SSF143865">
    <property type="entry name" value="CorA soluble domain-like"/>
    <property type="match status" value="1"/>
</dbReference>
<dbReference type="InterPro" id="IPR045861">
    <property type="entry name" value="CorA_cytoplasmic_dom"/>
</dbReference>
<dbReference type="OrthoDB" id="165352at2759"/>
<proteinExistence type="predicted"/>
<name>A0A8H5HNF3_9AGAR</name>
<evidence type="ECO:0000256" key="3">
    <source>
        <dbReference type="ARBA" id="ARBA00022475"/>
    </source>
</evidence>
<dbReference type="GO" id="GO:0050897">
    <property type="term" value="F:cobalt ion binding"/>
    <property type="evidence" value="ECO:0007669"/>
    <property type="project" value="TreeGrafter"/>
</dbReference>
<dbReference type="GO" id="GO:0015087">
    <property type="term" value="F:cobalt ion transmembrane transporter activity"/>
    <property type="evidence" value="ECO:0007669"/>
    <property type="project" value="TreeGrafter"/>
</dbReference>
<dbReference type="PANTHER" id="PTHR46494">
    <property type="entry name" value="CORA FAMILY METAL ION TRANSPORTER (EUROFUNG)"/>
    <property type="match status" value="1"/>
</dbReference>
<comment type="subcellular location">
    <subcellularLocation>
        <location evidence="1">Cell membrane</location>
        <topology evidence="1">Multi-pass membrane protein</topology>
    </subcellularLocation>
</comment>
<sequence length="424" mass="48091">MTTRTQAPLDRLRAAVRKVIAMNQTSRVFTYFGAGAEPGVNARHMSADMRYNKTKETCNIRIVDYSAVSITSKSMSNTQLINLLSDPQVSEKPSWAKVRWIDIGGISWDVIKMLSIKYKIHPLALENIMHTHSKATTSKSDYYMQHLFLRILCLELRDKDSAIPLLEVQRDATFNVEALDPTANASFSSTRRKSKSIAYHNLESQDAAATVQVEALKHRDRVECNVFPLFILLFRDGTVITLHRTISEKFTKPIINRLARSDTLLRTTSDASFLVQSLLDLTVDKALGLAEACETKLKKFEKQLLLKPDVDTVGNLHILAGDINLHQRALEPLKRVIYGLRRYDIDRCLALLNLPPEEEKDAVVKGYISPKAQIYLADVFDHIDYVLASLDKVYNLSENLMSYSFNVRCSYDIQKNLSAYQLDS</sequence>
<dbReference type="GO" id="GO:0015095">
    <property type="term" value="F:magnesium ion transmembrane transporter activity"/>
    <property type="evidence" value="ECO:0007669"/>
    <property type="project" value="TreeGrafter"/>
</dbReference>